<feature type="signal peptide" evidence="1">
    <location>
        <begin position="1"/>
        <end position="24"/>
    </location>
</feature>
<protein>
    <recommendedName>
        <fullName evidence="4">Late embryogenesis abundant protein</fullName>
    </recommendedName>
</protein>
<organism evidence="2 3">
    <name type="scientific">Pontibacter toksunensis</name>
    <dbReference type="NCBI Taxonomy" id="1332631"/>
    <lineage>
        <taxon>Bacteria</taxon>
        <taxon>Pseudomonadati</taxon>
        <taxon>Bacteroidota</taxon>
        <taxon>Cytophagia</taxon>
        <taxon>Cytophagales</taxon>
        <taxon>Hymenobacteraceae</taxon>
        <taxon>Pontibacter</taxon>
    </lineage>
</organism>
<keyword evidence="1" id="KW-0732">Signal</keyword>
<reference evidence="3" key="1">
    <citation type="journal article" date="2019" name="Int. J. Syst. Evol. Microbiol.">
        <title>The Global Catalogue of Microorganisms (GCM) 10K type strain sequencing project: providing services to taxonomists for standard genome sequencing and annotation.</title>
        <authorList>
            <consortium name="The Broad Institute Genomics Platform"/>
            <consortium name="The Broad Institute Genome Sequencing Center for Infectious Disease"/>
            <person name="Wu L."/>
            <person name="Ma J."/>
        </authorList>
    </citation>
    <scope>NUCLEOTIDE SEQUENCE [LARGE SCALE GENOMIC DNA]</scope>
    <source>
        <strain evidence="3">KCTC 23984</strain>
    </source>
</reference>
<accession>A0ABW6BP29</accession>
<dbReference type="RefSeq" id="WP_377481523.1">
    <property type="nucleotide sequence ID" value="NZ_JBHUOX010000002.1"/>
</dbReference>
<proteinExistence type="predicted"/>
<evidence type="ECO:0000313" key="3">
    <source>
        <dbReference type="Proteomes" id="UP001597641"/>
    </source>
</evidence>
<feature type="chain" id="PRO_5046716069" description="Late embryogenesis abundant protein" evidence="1">
    <location>
        <begin position="25"/>
        <end position="197"/>
    </location>
</feature>
<evidence type="ECO:0000313" key="2">
    <source>
        <dbReference type="EMBL" id="MFD2999594.1"/>
    </source>
</evidence>
<gene>
    <name evidence="2" type="ORF">ACFS7Z_04415</name>
</gene>
<dbReference type="EMBL" id="JBHUOX010000002">
    <property type="protein sequence ID" value="MFD2999594.1"/>
    <property type="molecule type" value="Genomic_DNA"/>
</dbReference>
<dbReference type="PROSITE" id="PS51257">
    <property type="entry name" value="PROKAR_LIPOPROTEIN"/>
    <property type="match status" value="1"/>
</dbReference>
<evidence type="ECO:0000256" key="1">
    <source>
        <dbReference type="SAM" id="SignalP"/>
    </source>
</evidence>
<dbReference type="Proteomes" id="UP001597641">
    <property type="component" value="Unassembled WGS sequence"/>
</dbReference>
<evidence type="ECO:0008006" key="4">
    <source>
        <dbReference type="Google" id="ProtNLM"/>
    </source>
</evidence>
<comment type="caution">
    <text evidence="2">The sequence shown here is derived from an EMBL/GenBank/DDBJ whole genome shotgun (WGS) entry which is preliminary data.</text>
</comment>
<name>A0ABW6BP29_9BACT</name>
<keyword evidence="3" id="KW-1185">Reference proteome</keyword>
<sequence>MKKYTCFYSLLLVVAVLFSGCKQASDLKAFTEANYSLKEVQDLQLNGVDVMKKRGPNDFTTSEGDSLLASISDNTLRASTTLYLQVQMQEPEEVRQMTITEMKWQLLVDGEETLQGVVQEPMYLHQGLNELPIQTSVMMSELEGMRNYEGLSKLMTLLSQKKDLRQNLIFQIKPTVQTPVGEVELPNYITVSGPKNS</sequence>